<gene>
    <name evidence="1" type="ORF">GCWU0000282_003000</name>
</gene>
<dbReference type="InterPro" id="IPR028994">
    <property type="entry name" value="Integrin_alpha_N"/>
</dbReference>
<comment type="caution">
    <text evidence="1">The sequence shown here is derived from an EMBL/GenBank/DDBJ whole genome shotgun (WGS) entry which is preliminary data.</text>
</comment>
<dbReference type="Proteomes" id="UP000018227">
    <property type="component" value="Unassembled WGS sequence"/>
</dbReference>
<sequence length="177" mass="20323">MSKRIRNYIIVLFLVLLAIGNYTVSAYAKGLSKAVKKEYVKILKDILVQEAEMEGMGGKPYFIIADINDDGKKELLIGYFGSYANGRSTGDGAVYINKNNKAIKTKFYYVSEIGEKSLIDDAMWQNDYLSYKNYLMIPFYSARDDTISNHEVIYKLDKKGIFTQIYHRIERTSMLTD</sequence>
<name>V2Y2E4_9FIRM</name>
<evidence type="ECO:0000313" key="1">
    <source>
        <dbReference type="EMBL" id="ESL01881.1"/>
    </source>
</evidence>
<dbReference type="EMBL" id="ACIL03000019">
    <property type="protein sequence ID" value="ESL01881.1"/>
    <property type="molecule type" value="Genomic_DNA"/>
</dbReference>
<dbReference type="HOGENOM" id="CLU_1515253_0_0_9"/>
<dbReference type="RefSeq" id="WP_023355842.1">
    <property type="nucleotide sequence ID" value="NZ_KI535370.1"/>
</dbReference>
<dbReference type="STRING" id="592026.GCWU0000282_003000"/>
<dbReference type="OrthoDB" id="5243643at2"/>
<organism evidence="1 2">
    <name type="scientific">Catonella morbi ATCC 51271</name>
    <dbReference type="NCBI Taxonomy" id="592026"/>
    <lineage>
        <taxon>Bacteria</taxon>
        <taxon>Bacillati</taxon>
        <taxon>Bacillota</taxon>
        <taxon>Clostridia</taxon>
        <taxon>Lachnospirales</taxon>
        <taxon>Lachnospiraceae</taxon>
        <taxon>Catonella</taxon>
    </lineage>
</organism>
<keyword evidence="2" id="KW-1185">Reference proteome</keyword>
<reference evidence="1 2" key="1">
    <citation type="submission" date="2013-06" db="EMBL/GenBank/DDBJ databases">
        <authorList>
            <person name="Weinstock G."/>
            <person name="Sodergren E."/>
            <person name="Clifton S."/>
            <person name="Fulton L."/>
            <person name="Fulton B."/>
            <person name="Courtney L."/>
            <person name="Fronick C."/>
            <person name="Harrison M."/>
            <person name="Strong C."/>
            <person name="Farmer C."/>
            <person name="Delahaunty K."/>
            <person name="Markovic C."/>
            <person name="Hall O."/>
            <person name="Minx P."/>
            <person name="Tomlinson C."/>
            <person name="Mitreva M."/>
            <person name="Nelson J."/>
            <person name="Hou S."/>
            <person name="Wollam A."/>
            <person name="Pepin K.H."/>
            <person name="Johnson M."/>
            <person name="Bhonagiri V."/>
            <person name="Nash W.E."/>
            <person name="Warren W."/>
            <person name="Chinwalla A."/>
            <person name="Mardis E.R."/>
            <person name="Wilson R.K."/>
        </authorList>
    </citation>
    <scope>NUCLEOTIDE SEQUENCE [LARGE SCALE GENOMIC DNA]</scope>
    <source>
        <strain evidence="1 2">ATCC 51271</strain>
    </source>
</reference>
<proteinExistence type="predicted"/>
<protein>
    <submittedName>
        <fullName evidence="1">Uncharacterized protein</fullName>
    </submittedName>
</protein>
<dbReference type="AlphaFoldDB" id="V2Y2E4"/>
<accession>V2Y2E4</accession>
<dbReference type="SUPFAM" id="SSF69318">
    <property type="entry name" value="Integrin alpha N-terminal domain"/>
    <property type="match status" value="1"/>
</dbReference>
<evidence type="ECO:0000313" key="2">
    <source>
        <dbReference type="Proteomes" id="UP000018227"/>
    </source>
</evidence>